<evidence type="ECO:0000313" key="6">
    <source>
        <dbReference type="EMBL" id="CAB4190443.1"/>
    </source>
</evidence>
<evidence type="ECO:0000313" key="2">
    <source>
        <dbReference type="EMBL" id="CAB4168018.1"/>
    </source>
</evidence>
<dbReference type="EMBL" id="LR796496">
    <property type="protein sequence ID" value="CAB4148288.1"/>
    <property type="molecule type" value="Genomic_DNA"/>
</dbReference>
<dbReference type="EMBL" id="LR797192">
    <property type="protein sequence ID" value="CAB4192698.1"/>
    <property type="molecule type" value="Genomic_DNA"/>
</dbReference>
<dbReference type="EMBL" id="LR797088">
    <property type="protein sequence ID" value="CAB4186326.1"/>
    <property type="molecule type" value="Genomic_DNA"/>
</dbReference>
<name>A0A6J5SQ06_9CAUD</name>
<evidence type="ECO:0000313" key="7">
    <source>
        <dbReference type="EMBL" id="CAB4192698.1"/>
    </source>
</evidence>
<protein>
    <submittedName>
        <fullName evidence="8">Uncharacterized protein</fullName>
    </submittedName>
</protein>
<evidence type="ECO:0000313" key="4">
    <source>
        <dbReference type="EMBL" id="CAB4180692.1"/>
    </source>
</evidence>
<dbReference type="EMBL" id="LR796811">
    <property type="protein sequence ID" value="CAB4168018.1"/>
    <property type="molecule type" value="Genomic_DNA"/>
</dbReference>
<dbReference type="EMBL" id="LR797456">
    <property type="protein sequence ID" value="CAB4217280.1"/>
    <property type="molecule type" value="Genomic_DNA"/>
</dbReference>
<accession>A0A6J5SQ06</accession>
<proteinExistence type="predicted"/>
<dbReference type="EMBL" id="LR796991">
    <property type="protein sequence ID" value="CAB4180692.1"/>
    <property type="molecule type" value="Genomic_DNA"/>
</dbReference>
<dbReference type="EMBL" id="LR797145">
    <property type="protein sequence ID" value="CAB4190443.1"/>
    <property type="molecule type" value="Genomic_DNA"/>
</dbReference>
<dbReference type="EMBL" id="LR798432">
    <property type="protein sequence ID" value="CAB5231491.1"/>
    <property type="molecule type" value="Genomic_DNA"/>
</dbReference>
<organism evidence="8">
    <name type="scientific">uncultured Caudovirales phage</name>
    <dbReference type="NCBI Taxonomy" id="2100421"/>
    <lineage>
        <taxon>Viruses</taxon>
        <taxon>Duplodnaviria</taxon>
        <taxon>Heunggongvirae</taxon>
        <taxon>Uroviricota</taxon>
        <taxon>Caudoviricetes</taxon>
        <taxon>Peduoviridae</taxon>
        <taxon>Maltschvirus</taxon>
        <taxon>Maltschvirus maltsch</taxon>
    </lineage>
</organism>
<sequence length="75" mass="8729">MEGTNQMAEIAVAEPEVSTQEEMTAEEFYRLFEDSDVLATDESSWSFVWENDDTKEISELSPDEKSLLAFLRFRR</sequence>
<evidence type="ECO:0000313" key="9">
    <source>
        <dbReference type="EMBL" id="CAB4220102.1"/>
    </source>
</evidence>
<evidence type="ECO:0000313" key="8">
    <source>
        <dbReference type="EMBL" id="CAB4217280.1"/>
    </source>
</evidence>
<evidence type="ECO:0000313" key="10">
    <source>
        <dbReference type="EMBL" id="CAB5231491.1"/>
    </source>
</evidence>
<gene>
    <name evidence="4" type="ORF">UFOVP1036_82</name>
    <name evidence="5" type="ORF">UFOVP1132_86</name>
    <name evidence="6" type="ORF">UFOVP1190_61</name>
    <name evidence="7" type="ORF">UFOVP1248_66</name>
    <name evidence="8" type="ORF">UFOVP1493_20</name>
    <name evidence="10" type="ORF">UFOVP1584_92</name>
    <name evidence="9" type="ORF">UFOVP1635_74</name>
    <name evidence="1" type="ORF">UFOVP521_16</name>
    <name evidence="2" type="ORF">UFOVP856_89</name>
    <name evidence="3" type="ORF">UFOVP967_100</name>
</gene>
<dbReference type="EMBL" id="LR796910">
    <property type="protein sequence ID" value="CAB4174952.1"/>
    <property type="molecule type" value="Genomic_DNA"/>
</dbReference>
<dbReference type="EMBL" id="LR797496">
    <property type="protein sequence ID" value="CAB4220102.1"/>
    <property type="molecule type" value="Genomic_DNA"/>
</dbReference>
<evidence type="ECO:0000313" key="1">
    <source>
        <dbReference type="EMBL" id="CAB4148288.1"/>
    </source>
</evidence>
<evidence type="ECO:0000313" key="3">
    <source>
        <dbReference type="EMBL" id="CAB4174952.1"/>
    </source>
</evidence>
<reference evidence="8" key="1">
    <citation type="submission" date="2020-05" db="EMBL/GenBank/DDBJ databases">
        <authorList>
            <person name="Chiriac C."/>
            <person name="Salcher M."/>
            <person name="Ghai R."/>
            <person name="Kavagutti S V."/>
        </authorList>
    </citation>
    <scope>NUCLEOTIDE SEQUENCE</scope>
</reference>
<evidence type="ECO:0000313" key="5">
    <source>
        <dbReference type="EMBL" id="CAB4186326.1"/>
    </source>
</evidence>